<evidence type="ECO:0000313" key="2">
    <source>
        <dbReference type="Proteomes" id="UP000828922"/>
    </source>
</evidence>
<dbReference type="EMBL" id="CM038913">
    <property type="protein sequence ID" value="KAH9557594.1"/>
    <property type="molecule type" value="Genomic_DNA"/>
</dbReference>
<protein>
    <submittedName>
        <fullName evidence="1">Uncharacterized protein</fullName>
    </submittedName>
</protein>
<name>A0ACB8HMW8_9BRYO</name>
<reference evidence="2" key="1">
    <citation type="journal article" date="2022" name="New Phytol.">
        <title>Phylogenomic structure and speciation in an emerging model: the Sphagnum magellanicum complex (Bryophyta).</title>
        <authorList>
            <person name="Shaw A.J."/>
            <person name="Piatkowski B."/>
            <person name="Duffy A.M."/>
            <person name="Aguero B."/>
            <person name="Imwattana K."/>
            <person name="Nieto-Lugilde M."/>
            <person name="Healey A."/>
            <person name="Weston D.J."/>
            <person name="Patel M.N."/>
            <person name="Schmutz J."/>
            <person name="Grimwood J."/>
            <person name="Yavitt J.B."/>
            <person name="Hassel K."/>
            <person name="Stenoien H.K."/>
            <person name="Flatberg K.I."/>
            <person name="Bickford C.P."/>
            <person name="Hicks K.A."/>
        </authorList>
    </citation>
    <scope>NUCLEOTIDE SEQUENCE [LARGE SCALE GENOMIC DNA]</scope>
</reference>
<dbReference type="Proteomes" id="UP000828922">
    <property type="component" value="Linkage Group LG07"/>
</dbReference>
<organism evidence="1 2">
    <name type="scientific">Sphagnum magellanicum</name>
    <dbReference type="NCBI Taxonomy" id="128215"/>
    <lineage>
        <taxon>Eukaryota</taxon>
        <taxon>Viridiplantae</taxon>
        <taxon>Streptophyta</taxon>
        <taxon>Embryophyta</taxon>
        <taxon>Bryophyta</taxon>
        <taxon>Sphagnophytina</taxon>
        <taxon>Sphagnopsida</taxon>
        <taxon>Sphagnales</taxon>
        <taxon>Sphagnaceae</taxon>
        <taxon>Sphagnum</taxon>
    </lineage>
</organism>
<comment type="caution">
    <text evidence="1">The sequence shown here is derived from an EMBL/GenBank/DDBJ whole genome shotgun (WGS) entry which is preliminary data.</text>
</comment>
<accession>A0ACB8HMW8</accession>
<gene>
    <name evidence="1" type="ORF">CY35_07G091900</name>
</gene>
<sequence length="180" mass="20125">MELQCGFSTVMAHLLTLYKSWRYTASTGFSDNCLRDMHLCSLPSSSGFCIVLWTTGSRSRKTHQSGSKSFTRVVLLPSVHHMMTACANYCAGIGMKIFALHPNDCVVCYKVLPCPLLHLLWQNGFYFLVFSSTNECIMMVFVQCLCLIGDQICPVTGQYVEKDAGSRPHLYLNKSNSILS</sequence>
<proteinExistence type="predicted"/>
<keyword evidence="2" id="KW-1185">Reference proteome</keyword>
<evidence type="ECO:0000313" key="1">
    <source>
        <dbReference type="EMBL" id="KAH9557594.1"/>
    </source>
</evidence>